<feature type="domain" description="ABC transmembrane type-1" evidence="12">
    <location>
        <begin position="172"/>
        <end position="468"/>
    </location>
</feature>
<dbReference type="PROSITE" id="PS50929">
    <property type="entry name" value="ABC_TM1F"/>
    <property type="match status" value="2"/>
</dbReference>
<keyword evidence="13" id="KW-0378">Hydrolase</keyword>
<evidence type="ECO:0000256" key="10">
    <source>
        <dbReference type="SAM" id="Phobius"/>
    </source>
</evidence>
<dbReference type="InterPro" id="IPR036640">
    <property type="entry name" value="ABC1_TM_sf"/>
</dbReference>
<evidence type="ECO:0000256" key="2">
    <source>
        <dbReference type="ARBA" id="ARBA00022448"/>
    </source>
</evidence>
<dbReference type="CDD" id="cd03250">
    <property type="entry name" value="ABCC_MRP_domain1"/>
    <property type="match status" value="1"/>
</dbReference>
<dbReference type="OrthoDB" id="6500128at2759"/>
<keyword evidence="4" id="KW-0677">Repeat</keyword>
<keyword evidence="6" id="KW-0067">ATP-binding</keyword>
<keyword evidence="3 10" id="KW-0812">Transmembrane</keyword>
<feature type="transmembrane region" description="Helical" evidence="10">
    <location>
        <begin position="969"/>
        <end position="990"/>
    </location>
</feature>
<evidence type="ECO:0000259" key="11">
    <source>
        <dbReference type="PROSITE" id="PS50893"/>
    </source>
</evidence>
<sequence length="1405" mass="155311">MVAEVCRVRGLRRLLAAHLNSVLLITLGVYAYRDVLPLMLRDRDPADTADGIFLWVKMFLLLDAAVVLPLLKPRVYKPYKLNEPMANGPSKQQTSSIFSLVLFNWLNETVSKASRVEHLPLDDFPPLADTNATKNLTERSFKEVDPFQLGREEHLFWGLLRVFRTEYFAFSFLAALGSVLTLSRAIAAKGLLAYLEVGGHKSNIYPWAWSLLLLVGPMAVTFCEEWSQWIASVVGARIEAIVTELLFEHALRIRVKAESSDSADAAEDGTATTDKKGHLLGRLNNLVTSDLNNIKTGNKYWLKLFVEVPVLIGSSIIFVYNILGWSAFIGLACMCVLLPVPGYLSSWIQSFQAGKMAKTDARVQLINDILNVVRMIKLFGWERRVTGQIEERRDAELKFLRKTKFLELVNNCINFSIPLFTMAFTFGAYTMLFGGELTASRLFSSYAAFETIQHQLHMIFYVIPVLTQARVSLDRINEFMHKTELLDEFEEKKNGNDGAAGFARPAQEMGVLGIARTTFTWAKDAAGSTPATPATSEGSSQRKFVLNIEDEVIFKRGSINLVVGPTGSGKTSLLMALLGEMHAIPSGPDSFVSVPRSGGVAYAAQESWIQSESIRENILFGSPYDEARYNKVIKQCALERDLSLFEAGDQTEVGEKGITLSGGQKARITLARAVYSSAETLLLDDVLAALDVHTGRWIVDKCFKGDLLRGRTVILVSHNVALTRPVAEFVIALGTDGRIVSQGSFDKALKEDRELQAELAAEKEEIEQVEEEIDADPLEGEAEKKDGKLVVAEEISVGRVGWKAFMVYFGSVAKAAWLPAYWTVYIGTLVMTHLLINGQTYFLGFWAAQYEDRASSEVSNTYYVAVYCLLVLITLAVYAMSWSLYVYGNIRASRFIHKQLIDSVLGTTLRYVCTSVAVHVHTIRCDLSPPPLRLLTHEAKPHVVDSEVARELHSVIEGTIFMLLKVATVAFMLPIYIVPAAVVAVLGALISQVYMRAQLSVKREMSNAKAPVLGHFGSAIAGLVSIRAYGAQEAFKAESYARMDRYNRAGLTYEALNRWVTIRVDILGATLSAVLAAYLTYGATLSASNAGFAMAMAVGFSSFILPWLQMFYEFQVTGYSLERIQQYMIIEQEPKPMMEGVPPAYWPASGDLRVEKLTARYSADGPAVLHSLSFEVKSGERIGIVGRTGSGKSSLTLALLRCILTEGEVYYDGIQTGSINLDALRSNITIIPQMPELLSGSLRQNLDPFGQYDDATLNEALRSAGLFSLQEEGDHGRITLDSEIAGGGSNLSVGQRQIIALARAIVRRSKLLILDEATSAIDYETDTIIQKSLREELGRDVTVLTVAHRLQSIMDADKIMVLDAGNIIEYDKPINLLKKKGGYFRGLVDESSDKYVLYTMAGYVA</sequence>
<feature type="transmembrane region" description="Helical" evidence="10">
    <location>
        <begin position="167"/>
        <end position="187"/>
    </location>
</feature>
<feature type="transmembrane region" description="Helical" evidence="10">
    <location>
        <begin position="1090"/>
        <end position="1108"/>
    </location>
</feature>
<proteinExistence type="predicted"/>
<accession>A0A371DQV0</accession>
<evidence type="ECO:0000256" key="5">
    <source>
        <dbReference type="ARBA" id="ARBA00022741"/>
    </source>
</evidence>
<evidence type="ECO:0000313" key="14">
    <source>
        <dbReference type="Proteomes" id="UP000256964"/>
    </source>
</evidence>
<dbReference type="PANTHER" id="PTHR24223:SF356">
    <property type="entry name" value="ATP-BINDING CASSETTE TRANSPORTER ABC4"/>
    <property type="match status" value="1"/>
</dbReference>
<dbReference type="InterPro" id="IPR011527">
    <property type="entry name" value="ABC1_TM_dom"/>
</dbReference>
<feature type="transmembrane region" description="Helical" evidence="10">
    <location>
        <begin position="207"/>
        <end position="223"/>
    </location>
</feature>
<protein>
    <submittedName>
        <fullName evidence="13">P-loop containing nucleoside triphosphate hydrolase protein</fullName>
    </submittedName>
</protein>
<evidence type="ECO:0000256" key="3">
    <source>
        <dbReference type="ARBA" id="ARBA00022692"/>
    </source>
</evidence>
<dbReference type="FunFam" id="3.40.50.300:FF:000973">
    <property type="entry name" value="Multidrug resistance-associated protein 4"/>
    <property type="match status" value="1"/>
</dbReference>
<dbReference type="GO" id="GO:0016020">
    <property type="term" value="C:membrane"/>
    <property type="evidence" value="ECO:0007669"/>
    <property type="project" value="UniProtKB-SubCell"/>
</dbReference>
<dbReference type="InterPro" id="IPR050173">
    <property type="entry name" value="ABC_transporter_C-like"/>
</dbReference>
<feature type="domain" description="ABC transporter" evidence="11">
    <location>
        <begin position="532"/>
        <end position="761"/>
    </location>
</feature>
<dbReference type="Gene3D" id="1.20.1560.10">
    <property type="entry name" value="ABC transporter type 1, transmembrane domain"/>
    <property type="match status" value="2"/>
</dbReference>
<dbReference type="CDD" id="cd18604">
    <property type="entry name" value="ABC_6TM_VMR1_D2_like"/>
    <property type="match status" value="1"/>
</dbReference>
<feature type="domain" description="ABC transporter" evidence="11">
    <location>
        <begin position="1152"/>
        <end position="1389"/>
    </location>
</feature>
<evidence type="ECO:0000256" key="8">
    <source>
        <dbReference type="ARBA" id="ARBA00023136"/>
    </source>
</evidence>
<evidence type="ECO:0000256" key="7">
    <source>
        <dbReference type="ARBA" id="ARBA00022989"/>
    </source>
</evidence>
<dbReference type="FunFam" id="3.40.50.300:FF:000838">
    <property type="entry name" value="ABC multidrug transporter (Eurofung)"/>
    <property type="match status" value="1"/>
</dbReference>
<feature type="transmembrane region" description="Helical" evidence="10">
    <location>
        <begin position="1010"/>
        <end position="1030"/>
    </location>
</feature>
<dbReference type="STRING" id="139420.A0A371DQV0"/>
<dbReference type="CDD" id="cd03244">
    <property type="entry name" value="ABCC_MRP_domain2"/>
    <property type="match status" value="1"/>
</dbReference>
<organism evidence="13 14">
    <name type="scientific">Lentinus brumalis</name>
    <dbReference type="NCBI Taxonomy" id="2498619"/>
    <lineage>
        <taxon>Eukaryota</taxon>
        <taxon>Fungi</taxon>
        <taxon>Dikarya</taxon>
        <taxon>Basidiomycota</taxon>
        <taxon>Agaricomycotina</taxon>
        <taxon>Agaricomycetes</taxon>
        <taxon>Polyporales</taxon>
        <taxon>Polyporaceae</taxon>
        <taxon>Lentinus</taxon>
    </lineage>
</organism>
<evidence type="ECO:0000313" key="13">
    <source>
        <dbReference type="EMBL" id="RDX54874.1"/>
    </source>
</evidence>
<keyword evidence="2" id="KW-0813">Transport</keyword>
<dbReference type="SMART" id="SM00382">
    <property type="entry name" value="AAA"/>
    <property type="match status" value="2"/>
</dbReference>
<dbReference type="Gene3D" id="3.40.50.300">
    <property type="entry name" value="P-loop containing nucleotide triphosphate hydrolases"/>
    <property type="match status" value="2"/>
</dbReference>
<evidence type="ECO:0000259" key="12">
    <source>
        <dbReference type="PROSITE" id="PS50929"/>
    </source>
</evidence>
<dbReference type="SUPFAM" id="SSF52540">
    <property type="entry name" value="P-loop containing nucleoside triphosphate hydrolases"/>
    <property type="match status" value="2"/>
</dbReference>
<feature type="transmembrane region" description="Helical" evidence="10">
    <location>
        <begin position="862"/>
        <end position="888"/>
    </location>
</feature>
<evidence type="ECO:0000256" key="1">
    <source>
        <dbReference type="ARBA" id="ARBA00004141"/>
    </source>
</evidence>
<feature type="transmembrane region" description="Helical" evidence="10">
    <location>
        <begin position="328"/>
        <end position="348"/>
    </location>
</feature>
<evidence type="ECO:0000256" key="9">
    <source>
        <dbReference type="SAM" id="Coils"/>
    </source>
</evidence>
<feature type="transmembrane region" description="Helical" evidence="10">
    <location>
        <begin position="52"/>
        <end position="71"/>
    </location>
</feature>
<feature type="transmembrane region" description="Helical" evidence="10">
    <location>
        <begin position="815"/>
        <end position="836"/>
    </location>
</feature>
<dbReference type="InterPro" id="IPR003593">
    <property type="entry name" value="AAA+_ATPase"/>
</dbReference>
<dbReference type="EMBL" id="KZ857383">
    <property type="protein sequence ID" value="RDX54874.1"/>
    <property type="molecule type" value="Genomic_DNA"/>
</dbReference>
<gene>
    <name evidence="13" type="ORF">OH76DRAFT_1461208</name>
</gene>
<feature type="transmembrane region" description="Helical" evidence="10">
    <location>
        <begin position="408"/>
        <end position="432"/>
    </location>
</feature>
<dbReference type="InterPro" id="IPR003439">
    <property type="entry name" value="ABC_transporter-like_ATP-bd"/>
</dbReference>
<reference evidence="13 14" key="1">
    <citation type="journal article" date="2018" name="Biotechnol. Biofuels">
        <title>Integrative visual omics of the white-rot fungus Polyporus brumalis exposes the biotechnological potential of its oxidative enzymes for delignifying raw plant biomass.</title>
        <authorList>
            <person name="Miyauchi S."/>
            <person name="Rancon A."/>
            <person name="Drula E."/>
            <person name="Hage H."/>
            <person name="Chaduli D."/>
            <person name="Favel A."/>
            <person name="Grisel S."/>
            <person name="Henrissat B."/>
            <person name="Herpoel-Gimbert I."/>
            <person name="Ruiz-Duenas F.J."/>
            <person name="Chevret D."/>
            <person name="Hainaut M."/>
            <person name="Lin J."/>
            <person name="Wang M."/>
            <person name="Pangilinan J."/>
            <person name="Lipzen A."/>
            <person name="Lesage-Meessen L."/>
            <person name="Navarro D."/>
            <person name="Riley R."/>
            <person name="Grigoriev I.V."/>
            <person name="Zhou S."/>
            <person name="Raouche S."/>
            <person name="Rosso M.N."/>
        </authorList>
    </citation>
    <scope>NUCLEOTIDE SEQUENCE [LARGE SCALE GENOMIC DNA]</scope>
    <source>
        <strain evidence="13 14">BRFM 1820</strain>
    </source>
</reference>
<keyword evidence="7 10" id="KW-1133">Transmembrane helix</keyword>
<keyword evidence="9" id="KW-0175">Coiled coil</keyword>
<dbReference type="CDD" id="cd18596">
    <property type="entry name" value="ABC_6TM_VMR1_D1_like"/>
    <property type="match status" value="1"/>
</dbReference>
<feature type="transmembrane region" description="Helical" evidence="10">
    <location>
        <begin position="14"/>
        <end position="32"/>
    </location>
</feature>
<keyword evidence="5" id="KW-0547">Nucleotide-binding</keyword>
<evidence type="ECO:0000256" key="6">
    <source>
        <dbReference type="ARBA" id="ARBA00022840"/>
    </source>
</evidence>
<dbReference type="GO" id="GO:0140359">
    <property type="term" value="F:ABC-type transporter activity"/>
    <property type="evidence" value="ECO:0007669"/>
    <property type="project" value="InterPro"/>
</dbReference>
<feature type="transmembrane region" description="Helical" evidence="10">
    <location>
        <begin position="300"/>
        <end position="322"/>
    </location>
</feature>
<dbReference type="PROSITE" id="PS50893">
    <property type="entry name" value="ABC_TRANSPORTER_2"/>
    <property type="match status" value="2"/>
</dbReference>
<dbReference type="InterPro" id="IPR017871">
    <property type="entry name" value="ABC_transporter-like_CS"/>
</dbReference>
<keyword evidence="14" id="KW-1185">Reference proteome</keyword>
<dbReference type="Pfam" id="PF00005">
    <property type="entry name" value="ABC_tran"/>
    <property type="match status" value="2"/>
</dbReference>
<comment type="subcellular location">
    <subcellularLocation>
        <location evidence="1">Membrane</location>
        <topology evidence="1">Multi-pass membrane protein</topology>
    </subcellularLocation>
</comment>
<name>A0A371DQV0_9APHY</name>
<dbReference type="InterPro" id="IPR027417">
    <property type="entry name" value="P-loop_NTPase"/>
</dbReference>
<dbReference type="GO" id="GO:0016887">
    <property type="term" value="F:ATP hydrolysis activity"/>
    <property type="evidence" value="ECO:0007669"/>
    <property type="project" value="InterPro"/>
</dbReference>
<dbReference type="PANTHER" id="PTHR24223">
    <property type="entry name" value="ATP-BINDING CASSETTE SUB-FAMILY C"/>
    <property type="match status" value="1"/>
</dbReference>
<dbReference type="SUPFAM" id="SSF90123">
    <property type="entry name" value="ABC transporter transmembrane region"/>
    <property type="match status" value="2"/>
</dbReference>
<dbReference type="PROSITE" id="PS00211">
    <property type="entry name" value="ABC_TRANSPORTER_1"/>
    <property type="match status" value="1"/>
</dbReference>
<dbReference type="Pfam" id="PF00664">
    <property type="entry name" value="ABC_membrane"/>
    <property type="match status" value="2"/>
</dbReference>
<dbReference type="Proteomes" id="UP000256964">
    <property type="component" value="Unassembled WGS sequence"/>
</dbReference>
<keyword evidence="8 10" id="KW-0472">Membrane</keyword>
<dbReference type="GO" id="GO:0005524">
    <property type="term" value="F:ATP binding"/>
    <property type="evidence" value="ECO:0007669"/>
    <property type="project" value="UniProtKB-KW"/>
</dbReference>
<feature type="transmembrane region" description="Helical" evidence="10">
    <location>
        <begin position="1066"/>
        <end position="1084"/>
    </location>
</feature>
<feature type="coiled-coil region" evidence="9">
    <location>
        <begin position="745"/>
        <end position="772"/>
    </location>
</feature>
<evidence type="ECO:0000256" key="4">
    <source>
        <dbReference type="ARBA" id="ARBA00022737"/>
    </source>
</evidence>
<feature type="domain" description="ABC transmembrane type-1" evidence="12">
    <location>
        <begin position="944"/>
        <end position="1102"/>
    </location>
</feature>